<dbReference type="Pfam" id="PF02790">
    <property type="entry name" value="COX2_TM"/>
    <property type="match status" value="1"/>
</dbReference>
<name>A0A2T6BXB9_9BACL</name>
<dbReference type="InterPro" id="IPR014222">
    <property type="entry name" value="Cyt_c_oxidase_su2"/>
</dbReference>
<keyword evidence="13 19" id="KW-0472">Membrane</keyword>
<feature type="domain" description="Cytochrome oxidase subunit II copper A binding" evidence="20">
    <location>
        <begin position="125"/>
        <end position="237"/>
    </location>
</feature>
<dbReference type="SUPFAM" id="SSF49503">
    <property type="entry name" value="Cupredoxins"/>
    <property type="match status" value="1"/>
</dbReference>
<dbReference type="GO" id="GO:0005507">
    <property type="term" value="F:copper ion binding"/>
    <property type="evidence" value="ECO:0007669"/>
    <property type="project" value="InterPro"/>
</dbReference>
<dbReference type="RefSeq" id="WP_108022675.1">
    <property type="nucleotide sequence ID" value="NZ_QBKR01000008.1"/>
</dbReference>
<evidence type="ECO:0000313" key="23">
    <source>
        <dbReference type="EMBL" id="PTX60724.1"/>
    </source>
</evidence>
<dbReference type="GO" id="GO:0042773">
    <property type="term" value="P:ATP synthesis coupled electron transport"/>
    <property type="evidence" value="ECO:0007669"/>
    <property type="project" value="TreeGrafter"/>
</dbReference>
<dbReference type="SUPFAM" id="SSF46626">
    <property type="entry name" value="Cytochrome c"/>
    <property type="match status" value="1"/>
</dbReference>
<evidence type="ECO:0000256" key="15">
    <source>
        <dbReference type="ARBA" id="ARBA00047816"/>
    </source>
</evidence>
<evidence type="ECO:0000256" key="9">
    <source>
        <dbReference type="ARBA" id="ARBA00022982"/>
    </source>
</evidence>
<dbReference type="SUPFAM" id="SSF81464">
    <property type="entry name" value="Cytochrome c oxidase subunit II-like, transmembrane region"/>
    <property type="match status" value="1"/>
</dbReference>
<dbReference type="InterPro" id="IPR009056">
    <property type="entry name" value="Cyt_c-like_dom"/>
</dbReference>
<keyword evidence="10 19" id="KW-1133">Transmembrane helix</keyword>
<keyword evidence="24" id="KW-1185">Reference proteome</keyword>
<evidence type="ECO:0000256" key="2">
    <source>
        <dbReference type="ARBA" id="ARBA00007866"/>
    </source>
</evidence>
<feature type="domain" description="Cytochrome oxidase subunit II transmembrane region profile" evidence="21">
    <location>
        <begin position="23"/>
        <end position="122"/>
    </location>
</feature>
<comment type="cofactor">
    <cofactor evidence="18">
        <name>Cu cation</name>
        <dbReference type="ChEBI" id="CHEBI:23378"/>
    </cofactor>
    <text evidence="18">Binds a copper A center.</text>
</comment>
<dbReference type="Gene3D" id="1.10.287.90">
    <property type="match status" value="1"/>
</dbReference>
<evidence type="ECO:0000256" key="11">
    <source>
        <dbReference type="ARBA" id="ARBA00023004"/>
    </source>
</evidence>
<proteinExistence type="inferred from homology"/>
<sequence>MKRCLPASGAAMGILTAFSLLTGCGNHNMSALDPQGPVGKSELNLIYLSTGIMTFVVVVVTVIYIYVVWRYRERPGDEEKGIPEQVAGSKKLEVLWTVIPIMLLIVLAVPTIATTFSLKEKPDPADSLRINVTGYQYWWGFEYPEQKVTTANEVHIPTGKKVDLIMTAHDVIHAFWVPSLGGKQDLSPGKTDRLVLQADKPGIYEGKCAELCGASHSLMNFRVIAHEPKDFDQWISSQQNPKSRPTVGRAEEGRRWVEQNCIGCHAVRGAGYRVLGRTGPELTAFGERTRIAGVLDNNRDNLKAWLKNPQDIKPGNRMPAFDHLSEKDLDAIVNYLQELK</sequence>
<keyword evidence="3 17" id="KW-0813">Transport</keyword>
<dbReference type="Pfam" id="PF00116">
    <property type="entry name" value="COX2"/>
    <property type="match status" value="1"/>
</dbReference>
<comment type="caution">
    <text evidence="23">The sequence shown here is derived from an EMBL/GenBank/DDBJ whole genome shotgun (WGS) entry which is preliminary data.</text>
</comment>
<evidence type="ECO:0000256" key="13">
    <source>
        <dbReference type="ARBA" id="ARBA00023136"/>
    </source>
</evidence>
<organism evidence="23 24">
    <name type="scientific">Melghirimyces profundicolus</name>
    <dbReference type="NCBI Taxonomy" id="1242148"/>
    <lineage>
        <taxon>Bacteria</taxon>
        <taxon>Bacillati</taxon>
        <taxon>Bacillota</taxon>
        <taxon>Bacilli</taxon>
        <taxon>Bacillales</taxon>
        <taxon>Thermoactinomycetaceae</taxon>
        <taxon>Melghirimyces</taxon>
    </lineage>
</organism>
<evidence type="ECO:0000256" key="4">
    <source>
        <dbReference type="ARBA" id="ARBA00022617"/>
    </source>
</evidence>
<keyword evidence="4 16" id="KW-0349">Heme</keyword>
<evidence type="ECO:0000256" key="5">
    <source>
        <dbReference type="ARBA" id="ARBA00022660"/>
    </source>
</evidence>
<comment type="function">
    <text evidence="14 18">Subunits I and II form the functional core of the enzyme complex. Electrons originating in cytochrome c are transferred via heme a and Cu(A) to the binuclear center formed by heme a3 and Cu(B).</text>
</comment>
<keyword evidence="9 17" id="KW-0249">Electron transport</keyword>
<evidence type="ECO:0000256" key="1">
    <source>
        <dbReference type="ARBA" id="ARBA00004141"/>
    </source>
</evidence>
<evidence type="ECO:0000256" key="16">
    <source>
        <dbReference type="PROSITE-ProRule" id="PRU00433"/>
    </source>
</evidence>
<dbReference type="PANTHER" id="PTHR22888">
    <property type="entry name" value="CYTOCHROME C OXIDASE, SUBUNIT II"/>
    <property type="match status" value="1"/>
</dbReference>
<dbReference type="PROSITE" id="PS50857">
    <property type="entry name" value="COX2_CUA"/>
    <property type="match status" value="1"/>
</dbReference>
<dbReference type="AlphaFoldDB" id="A0A2T6BXB9"/>
<keyword evidence="11 16" id="KW-0408">Iron</keyword>
<dbReference type="EMBL" id="QBKR01000008">
    <property type="protein sequence ID" value="PTX60724.1"/>
    <property type="molecule type" value="Genomic_DNA"/>
</dbReference>
<dbReference type="InterPro" id="IPR036909">
    <property type="entry name" value="Cyt_c-like_dom_sf"/>
</dbReference>
<evidence type="ECO:0000256" key="17">
    <source>
        <dbReference type="RuleBase" id="RU000456"/>
    </source>
</evidence>
<dbReference type="Pfam" id="PF00034">
    <property type="entry name" value="Cytochrom_C"/>
    <property type="match status" value="1"/>
</dbReference>
<dbReference type="PROSITE" id="PS00078">
    <property type="entry name" value="COX2"/>
    <property type="match status" value="1"/>
</dbReference>
<evidence type="ECO:0000256" key="6">
    <source>
        <dbReference type="ARBA" id="ARBA00022692"/>
    </source>
</evidence>
<evidence type="ECO:0000256" key="3">
    <source>
        <dbReference type="ARBA" id="ARBA00022448"/>
    </source>
</evidence>
<dbReference type="EC" id="7.1.1.9" evidence="18"/>
<accession>A0A2T6BXB9</accession>
<dbReference type="GO" id="GO:0005886">
    <property type="term" value="C:plasma membrane"/>
    <property type="evidence" value="ECO:0007669"/>
    <property type="project" value="UniProtKB-SubCell"/>
</dbReference>
<keyword evidence="8" id="KW-1278">Translocase</keyword>
<keyword evidence="6 17" id="KW-0812">Transmembrane</keyword>
<reference evidence="23 24" key="1">
    <citation type="submission" date="2018-04" db="EMBL/GenBank/DDBJ databases">
        <title>Genomic Encyclopedia of Archaeal and Bacterial Type Strains, Phase II (KMG-II): from individual species to whole genera.</title>
        <authorList>
            <person name="Goeker M."/>
        </authorList>
    </citation>
    <scope>NUCLEOTIDE SEQUENCE [LARGE SCALE GENOMIC DNA]</scope>
    <source>
        <strain evidence="23 24">DSM 45787</strain>
    </source>
</reference>
<feature type="domain" description="Cytochrome c" evidence="22">
    <location>
        <begin position="248"/>
        <end position="340"/>
    </location>
</feature>
<dbReference type="PANTHER" id="PTHR22888:SF10">
    <property type="entry name" value="CYTOCHROME C OXIDASE SUBUNIT 2"/>
    <property type="match status" value="1"/>
</dbReference>
<evidence type="ECO:0000256" key="14">
    <source>
        <dbReference type="ARBA" id="ARBA00024688"/>
    </source>
</evidence>
<dbReference type="InterPro" id="IPR036257">
    <property type="entry name" value="Cyt_c_oxidase_su2_TM_sf"/>
</dbReference>
<dbReference type="PROSITE" id="PS51007">
    <property type="entry name" value="CYTC"/>
    <property type="match status" value="1"/>
</dbReference>
<evidence type="ECO:0000256" key="19">
    <source>
        <dbReference type="SAM" id="Phobius"/>
    </source>
</evidence>
<dbReference type="Proteomes" id="UP000244240">
    <property type="component" value="Unassembled WGS sequence"/>
</dbReference>
<dbReference type="CDD" id="cd04213">
    <property type="entry name" value="CuRO_CcO_Caa3_II"/>
    <property type="match status" value="1"/>
</dbReference>
<evidence type="ECO:0000256" key="8">
    <source>
        <dbReference type="ARBA" id="ARBA00022967"/>
    </source>
</evidence>
<keyword evidence="7 16" id="KW-0479">Metal-binding</keyword>
<feature type="transmembrane region" description="Helical" evidence="19">
    <location>
        <begin position="92"/>
        <end position="113"/>
    </location>
</feature>
<dbReference type="PROSITE" id="PS50999">
    <property type="entry name" value="COX2_TM"/>
    <property type="match status" value="1"/>
</dbReference>
<dbReference type="InterPro" id="IPR011759">
    <property type="entry name" value="Cyt_c_oxidase_su2_TM_dom"/>
</dbReference>
<dbReference type="InterPro" id="IPR034236">
    <property type="entry name" value="CuRO_CcO_Caa3_II"/>
</dbReference>
<dbReference type="PROSITE" id="PS51257">
    <property type="entry name" value="PROKAR_LIPOPROTEIN"/>
    <property type="match status" value="1"/>
</dbReference>
<dbReference type="InterPro" id="IPR002429">
    <property type="entry name" value="CcO_II-like_C"/>
</dbReference>
<comment type="similarity">
    <text evidence="2 17">Belongs to the cytochrome c oxidase subunit 2 family.</text>
</comment>
<dbReference type="InterPro" id="IPR045187">
    <property type="entry name" value="CcO_II"/>
</dbReference>
<keyword evidence="5 17" id="KW-0679">Respiratory chain</keyword>
<dbReference type="GO" id="GO:0020037">
    <property type="term" value="F:heme binding"/>
    <property type="evidence" value="ECO:0007669"/>
    <property type="project" value="InterPro"/>
</dbReference>
<comment type="subcellular location">
    <subcellularLocation>
        <location evidence="17">Cell membrane</location>
        <topology evidence="17">Multi-pass membrane protein</topology>
    </subcellularLocation>
    <subcellularLocation>
        <location evidence="1">Membrane</location>
        <topology evidence="1">Multi-pass membrane protein</topology>
    </subcellularLocation>
</comment>
<comment type="catalytic activity">
    <reaction evidence="15 18">
        <text>4 Fe(II)-[cytochrome c] + O2 + 8 H(+)(in) = 4 Fe(III)-[cytochrome c] + 2 H2O + 4 H(+)(out)</text>
        <dbReference type="Rhea" id="RHEA:11436"/>
        <dbReference type="Rhea" id="RHEA-COMP:10350"/>
        <dbReference type="Rhea" id="RHEA-COMP:14399"/>
        <dbReference type="ChEBI" id="CHEBI:15377"/>
        <dbReference type="ChEBI" id="CHEBI:15378"/>
        <dbReference type="ChEBI" id="CHEBI:15379"/>
        <dbReference type="ChEBI" id="CHEBI:29033"/>
        <dbReference type="ChEBI" id="CHEBI:29034"/>
        <dbReference type="EC" id="7.1.1.9"/>
    </reaction>
</comment>
<dbReference type="OrthoDB" id="9781261at2"/>
<keyword evidence="12 18" id="KW-0186">Copper</keyword>
<evidence type="ECO:0000256" key="7">
    <source>
        <dbReference type="ARBA" id="ARBA00022723"/>
    </source>
</evidence>
<evidence type="ECO:0000259" key="20">
    <source>
        <dbReference type="PROSITE" id="PS50857"/>
    </source>
</evidence>
<gene>
    <name evidence="23" type="ORF">C8P63_10833</name>
</gene>
<dbReference type="GO" id="GO:0016491">
    <property type="term" value="F:oxidoreductase activity"/>
    <property type="evidence" value="ECO:0007669"/>
    <property type="project" value="InterPro"/>
</dbReference>
<protein>
    <recommendedName>
        <fullName evidence="18">Cytochrome c oxidase subunit 2</fullName>
        <ecNumber evidence="18">7.1.1.9</ecNumber>
    </recommendedName>
</protein>
<evidence type="ECO:0000313" key="24">
    <source>
        <dbReference type="Proteomes" id="UP000244240"/>
    </source>
</evidence>
<dbReference type="GO" id="GO:0004129">
    <property type="term" value="F:cytochrome-c oxidase activity"/>
    <property type="evidence" value="ECO:0007669"/>
    <property type="project" value="UniProtKB-EC"/>
</dbReference>
<evidence type="ECO:0000256" key="10">
    <source>
        <dbReference type="ARBA" id="ARBA00022989"/>
    </source>
</evidence>
<dbReference type="Gene3D" id="2.60.40.420">
    <property type="entry name" value="Cupredoxins - blue copper proteins"/>
    <property type="match status" value="1"/>
</dbReference>
<dbReference type="InterPro" id="IPR001505">
    <property type="entry name" value="Copper_CuA"/>
</dbReference>
<dbReference type="NCBIfam" id="TIGR02866">
    <property type="entry name" value="CoxB"/>
    <property type="match status" value="1"/>
</dbReference>
<dbReference type="InterPro" id="IPR008972">
    <property type="entry name" value="Cupredoxin"/>
</dbReference>
<feature type="transmembrane region" description="Helical" evidence="19">
    <location>
        <begin position="45"/>
        <end position="71"/>
    </location>
</feature>
<evidence type="ECO:0000259" key="21">
    <source>
        <dbReference type="PROSITE" id="PS50999"/>
    </source>
</evidence>
<evidence type="ECO:0000259" key="22">
    <source>
        <dbReference type="PROSITE" id="PS51007"/>
    </source>
</evidence>
<evidence type="ECO:0000256" key="18">
    <source>
        <dbReference type="RuleBase" id="RU004024"/>
    </source>
</evidence>
<evidence type="ECO:0000256" key="12">
    <source>
        <dbReference type="ARBA" id="ARBA00023008"/>
    </source>
</evidence>